<dbReference type="Pfam" id="PF16403">
    <property type="entry name" value="Bact_surface_Ig-like"/>
    <property type="match status" value="3"/>
</dbReference>
<evidence type="ECO:0000256" key="2">
    <source>
        <dbReference type="ARBA" id="ARBA00022999"/>
    </source>
</evidence>
<dbReference type="InterPro" id="IPR026444">
    <property type="entry name" value="Secre_tail"/>
</dbReference>
<dbReference type="Pfam" id="PF19078">
    <property type="entry name" value="Big_12"/>
    <property type="match status" value="1"/>
</dbReference>
<dbReference type="InterPro" id="IPR032812">
    <property type="entry name" value="SbsA_Ig"/>
</dbReference>
<dbReference type="FunFam" id="2.60.40.10:FF:002029">
    <property type="entry name" value="Predicted protein"/>
    <property type="match status" value="1"/>
</dbReference>
<dbReference type="Pfam" id="PF03382">
    <property type="entry name" value="DUF285"/>
    <property type="match status" value="1"/>
</dbReference>
<keyword evidence="2" id="KW-0727">SH2 domain</keyword>
<organism evidence="4 5">
    <name type="scientific">Poritiphilus flavus</name>
    <dbReference type="NCBI Taxonomy" id="2697053"/>
    <lineage>
        <taxon>Bacteria</taxon>
        <taxon>Pseudomonadati</taxon>
        <taxon>Bacteroidota</taxon>
        <taxon>Flavobacteriia</taxon>
        <taxon>Flavobacteriales</taxon>
        <taxon>Flavobacteriaceae</taxon>
        <taxon>Poritiphilus</taxon>
    </lineage>
</organism>
<protein>
    <submittedName>
        <fullName evidence="4">DUF5011 domain-containing protein</fullName>
    </submittedName>
</protein>
<dbReference type="Proteomes" id="UP000475249">
    <property type="component" value="Unassembled WGS sequence"/>
</dbReference>
<dbReference type="CDD" id="cd00146">
    <property type="entry name" value="PKD"/>
    <property type="match status" value="1"/>
</dbReference>
<dbReference type="Gene3D" id="2.60.40.2340">
    <property type="match status" value="1"/>
</dbReference>
<dbReference type="GO" id="GO:0001784">
    <property type="term" value="F:phosphotyrosine residue binding"/>
    <property type="evidence" value="ECO:0007669"/>
    <property type="project" value="TreeGrafter"/>
</dbReference>
<dbReference type="InterPro" id="IPR044048">
    <property type="entry name" value="Big_12"/>
</dbReference>
<feature type="domain" description="PKD" evidence="3">
    <location>
        <begin position="50"/>
        <end position="88"/>
    </location>
</feature>
<dbReference type="InterPro" id="IPR051846">
    <property type="entry name" value="SH2_domain_adapters"/>
</dbReference>
<comment type="caution">
    <text evidence="4">The sequence shown here is derived from an EMBL/GenBank/DDBJ whole genome shotgun (WGS) entry which is preliminary data.</text>
</comment>
<reference evidence="4 5" key="1">
    <citation type="submission" date="2020-01" db="EMBL/GenBank/DDBJ databases">
        <title>Bacteria diversity of Porities sp.</title>
        <authorList>
            <person name="Wang G."/>
        </authorList>
    </citation>
    <scope>NUCLEOTIDE SEQUENCE [LARGE SCALE GENOMIC DNA]</scope>
    <source>
        <strain evidence="4 5">R33</strain>
    </source>
</reference>
<dbReference type="InterPro" id="IPR032179">
    <property type="entry name" value="Cry22Aa_Ig-like"/>
</dbReference>
<dbReference type="InterPro" id="IPR013783">
    <property type="entry name" value="Ig-like_fold"/>
</dbReference>
<evidence type="ECO:0000313" key="4">
    <source>
        <dbReference type="EMBL" id="NAS14348.1"/>
    </source>
</evidence>
<keyword evidence="5" id="KW-1185">Reference proteome</keyword>
<dbReference type="Pfam" id="PF13205">
    <property type="entry name" value="Big_5"/>
    <property type="match status" value="1"/>
</dbReference>
<dbReference type="PROSITE" id="PS50093">
    <property type="entry name" value="PKD"/>
    <property type="match status" value="1"/>
</dbReference>
<dbReference type="PANTHER" id="PTHR15127">
    <property type="entry name" value="HEAVYWEIGHT, ISOFORM A"/>
    <property type="match status" value="1"/>
</dbReference>
<dbReference type="Gene3D" id="2.60.40.10">
    <property type="entry name" value="Immunoglobulins"/>
    <property type="match status" value="3"/>
</dbReference>
<name>A0A6L9EIL2_9FLAO</name>
<dbReference type="Pfam" id="PF18962">
    <property type="entry name" value="Por_Secre_tail"/>
    <property type="match status" value="1"/>
</dbReference>
<dbReference type="InterPro" id="IPR035986">
    <property type="entry name" value="PKD_dom_sf"/>
</dbReference>
<evidence type="ECO:0000313" key="5">
    <source>
        <dbReference type="Proteomes" id="UP000475249"/>
    </source>
</evidence>
<dbReference type="InterPro" id="IPR005046">
    <property type="entry name" value="DUF285"/>
</dbReference>
<gene>
    <name evidence="4" type="ORF">GTQ38_20215</name>
</gene>
<accession>A0A6L9EIL2</accession>
<keyword evidence="1" id="KW-0732">Signal</keyword>
<dbReference type="EMBL" id="WXYO01000009">
    <property type="protein sequence ID" value="NAS14348.1"/>
    <property type="molecule type" value="Genomic_DNA"/>
</dbReference>
<dbReference type="RefSeq" id="WP_161437388.1">
    <property type="nucleotide sequence ID" value="NZ_WXYO01000009.1"/>
</dbReference>
<dbReference type="PANTHER" id="PTHR15127:SF32">
    <property type="entry name" value="HEAVYWEIGHT, ISOFORM A"/>
    <property type="match status" value="1"/>
</dbReference>
<sequence length="1395" mass="149366">MRTKHFMGLKGALLAFFGCFWIITGLHAQNEFITSWETTTANETITIPTTGAGYNYSVDWGDGTTTNGNTGDAVHTYSSVGTHTVKISGNFPRIYFNDTGDKLKLKEINQWGNIAWGSMDRAFWGCANLEVKATDVPDLSSVENMDTMFFDCTSLTGDASFSNWNWDTSNVKNMVSTFRRASAFNGDIRSWNTSNVVNMVGTFWEASAFNQDIGSWNTSKVDNMNVLLMDASSFDQNLGNWDLTGLNAGNNMLSGSGLSINNWDNTLSGWHGQGFTNTISIGATGLVYCTAGTKRAELSFNITGDILSDTPLTALCQQTVTLQLDTDGKATLKSDLVDNGSDACGMSLSLSQSDFTTVSTSTVTLTVTNGNNNTATCTTTVNVVDNIPPVITLLGDDPLTLELGEPYVDPGVSAADNVDGDISADVIADSSNVDNNTVGEYTVTYDVADAAGNDAAQVTRTVRVIDPPVDITAFSFAEQLGIATIDVVNHTVELDVVNGADLANLVATFTVSDGTSVTVNNSVQESGITSNDFTSPVDYKVISPKGYVEQLWTVTVTESPRPFVYITPGMVSEPFEFVGGNVQGTFPITITFSTDVNGFEESDVQVTNAELLEFQSEDPTTYTSWVRPTGGDITISVPENVAIDDAGVYQNLANSISVGYDTSLNISITGPSHINSQDEITLEIRFATGVTGFDLSDIQYSETTSLNNFIEISSSVYEVDMEAPTVNGEAIDGTVAQIWIPPHVATATDQSKRNMPATFTLTYDVTPPEITLVLPDLSEDASAGKIQYAEESYVLVTANETLANLNSDLDGSFVNVEKCLFGDYFEGEIYLEGLQAYVHGDIAKIQLLAGAFTDLAGNSSLASNTLELVYDYDVNEPNFFPVDDGIDIDPLENLTLTFDENIYAGRGYIKIYRADDDDSPVLEIDVEVQQQRVSFDGNTVTIDPGSDLAYDTDYYLHIGPEVIQDIYGNEYDGIQDNSSWNFRTKAAPDISAPVIELLGENPVYLTVGDTYVEAGATATDDRDGDLSSDIVIGGDTVDTSIADTYEVTYDVSDGAGNAATQVVREVVVRVPDTTAPVITLLGDNPMYVTLGDTYVEPGATATDDIDGDLSSDIVIGGDTVNTAVLGTYELTYDVSDAAGNAADQKTRVVIVEEACAIAELDANNFQILVSDETCSGKENGSIQIQATAELDYTISIADTDYSFRSQLLVDELAPGTYTFCIGLEGAPDCEQCFEATVAEGTTLEGTTSVVRNGTAKARMSVAMLSGTTPFKVSVNGYHQATYSTPDFTVDVADGDQVEVTSSLPCEGTLSIPVELPGQVSAFPNPVSSELTVTLPSNMGRCTLSVHQMNGAVVFQEEYDASSGNVQISLAGLPSGMYLVKVQGSKEPITLKIIKE</sequence>
<proteinExistence type="predicted"/>
<dbReference type="NCBIfam" id="TIGR04183">
    <property type="entry name" value="Por_Secre_tail"/>
    <property type="match status" value="1"/>
</dbReference>
<dbReference type="SUPFAM" id="SSF49299">
    <property type="entry name" value="PKD domain"/>
    <property type="match status" value="1"/>
</dbReference>
<evidence type="ECO:0000256" key="1">
    <source>
        <dbReference type="ARBA" id="ARBA00022729"/>
    </source>
</evidence>
<evidence type="ECO:0000259" key="3">
    <source>
        <dbReference type="PROSITE" id="PS50093"/>
    </source>
</evidence>
<dbReference type="InterPro" id="IPR000601">
    <property type="entry name" value="PKD_dom"/>
</dbReference>